<keyword evidence="5 6" id="KW-0472">Membrane</keyword>
<feature type="transmembrane region" description="Helical" evidence="6">
    <location>
        <begin position="207"/>
        <end position="232"/>
    </location>
</feature>
<proteinExistence type="inferred from homology"/>
<dbReference type="PANTHER" id="PTHR11654">
    <property type="entry name" value="OLIGOPEPTIDE TRANSPORTER-RELATED"/>
    <property type="match status" value="1"/>
</dbReference>
<keyword evidence="3 6" id="KW-0812">Transmembrane</keyword>
<evidence type="ECO:0000256" key="4">
    <source>
        <dbReference type="ARBA" id="ARBA00022989"/>
    </source>
</evidence>
<feature type="transmembrane region" description="Helical" evidence="6">
    <location>
        <begin position="91"/>
        <end position="117"/>
    </location>
</feature>
<dbReference type="Gene3D" id="1.20.1250.20">
    <property type="entry name" value="MFS general substrate transporter like domains"/>
    <property type="match status" value="1"/>
</dbReference>
<dbReference type="InterPro" id="IPR036259">
    <property type="entry name" value="MFS_trans_sf"/>
</dbReference>
<evidence type="ECO:0000256" key="2">
    <source>
        <dbReference type="ARBA" id="ARBA00005982"/>
    </source>
</evidence>
<keyword evidence="8" id="KW-1185">Reference proteome</keyword>
<sequence length="622" mass="69585">MAGNELDKRDENAEKKMKNLGGIKALPFILATEVCERFAEVGFHGNLITYLTQSLHLPLVQAANIVTNCKGTASLTPLLGGIIADSFAGRFWTILVGSIFYDLGLLFITVTAILPMFQPPPCPTQENCTEASTLQLGVFYVCLLFIVLGTGGIRPNVVTFGADQFDMTKSKVESRSWNYFNWYFFVLGMATLTSLTVVVYVQDNVGWGWGLGIPTISMAIAVIIFIVGCPLYKKVKPPGSPLIRWAQVVAAAVKKRKAVVLSDSNMLYQNMELDKAISTNGRLLHTDKFKWLDKAATVSEEESRDLSHPDLWRLATVHRVEEVKSTIRVLPIWAAGIVVVIASAHKHSFAIQQARSMDRHLTSYLEIPPASLTLFTIVARQISLVIYERLIVPFVRRFTGRPTGLTTLQRTGIGYGINTLSTMAAALAEIRRKQVAAEHNLLDSPESIIPISVWWLVPQYWLHGVAEAFYSVGYLEFLYDQLPESMRSIAAALYWISISIGNYLNTFLVLAIHKYTGKSSNWLPDRNLNRGKLDYFYWLISGIQVLNLVYFVISAWLYTYKTITEVEDVGDQDDVESADNSDVARESLLAKVRRFGSRKRYSELGLDSELHSELGSDLISRK</sequence>
<evidence type="ECO:0000256" key="5">
    <source>
        <dbReference type="ARBA" id="ARBA00023136"/>
    </source>
</evidence>
<feature type="transmembrane region" description="Helical" evidence="6">
    <location>
        <begin position="179"/>
        <end position="201"/>
    </location>
</feature>
<comment type="similarity">
    <text evidence="2">Belongs to the major facilitator superfamily. Proton-dependent oligopeptide transporter (POT/PTR) (TC 2.A.17) family.</text>
</comment>
<evidence type="ECO:0000256" key="3">
    <source>
        <dbReference type="ARBA" id="ARBA00022692"/>
    </source>
</evidence>
<dbReference type="AlphaFoldDB" id="A0AAN8YXZ6"/>
<organism evidence="7 8">
    <name type="scientific">Dillenia turbinata</name>
    <dbReference type="NCBI Taxonomy" id="194707"/>
    <lineage>
        <taxon>Eukaryota</taxon>
        <taxon>Viridiplantae</taxon>
        <taxon>Streptophyta</taxon>
        <taxon>Embryophyta</taxon>
        <taxon>Tracheophyta</taxon>
        <taxon>Spermatophyta</taxon>
        <taxon>Magnoliopsida</taxon>
        <taxon>eudicotyledons</taxon>
        <taxon>Gunneridae</taxon>
        <taxon>Pentapetalae</taxon>
        <taxon>Dilleniales</taxon>
        <taxon>Dilleniaceae</taxon>
        <taxon>Dillenia</taxon>
    </lineage>
</organism>
<dbReference type="GO" id="GO:0016020">
    <property type="term" value="C:membrane"/>
    <property type="evidence" value="ECO:0007669"/>
    <property type="project" value="UniProtKB-SubCell"/>
</dbReference>
<keyword evidence="4 6" id="KW-1133">Transmembrane helix</keyword>
<name>A0AAN8YXZ6_9MAGN</name>
<dbReference type="SUPFAM" id="SSF103473">
    <property type="entry name" value="MFS general substrate transporter"/>
    <property type="match status" value="1"/>
</dbReference>
<protein>
    <submittedName>
        <fullName evidence="7">Proton-dependent oligopeptide transporter family</fullName>
    </submittedName>
</protein>
<evidence type="ECO:0000256" key="6">
    <source>
        <dbReference type="SAM" id="Phobius"/>
    </source>
</evidence>
<accession>A0AAN8YXZ6</accession>
<comment type="caution">
    <text evidence="7">The sequence shown here is derived from an EMBL/GenBank/DDBJ whole genome shotgun (WGS) entry which is preliminary data.</text>
</comment>
<feature type="transmembrane region" description="Helical" evidence="6">
    <location>
        <begin position="535"/>
        <end position="558"/>
    </location>
</feature>
<evidence type="ECO:0000313" key="7">
    <source>
        <dbReference type="EMBL" id="KAK6919289.1"/>
    </source>
</evidence>
<dbReference type="EMBL" id="JBAMMX010000021">
    <property type="protein sequence ID" value="KAK6919289.1"/>
    <property type="molecule type" value="Genomic_DNA"/>
</dbReference>
<evidence type="ECO:0000313" key="8">
    <source>
        <dbReference type="Proteomes" id="UP001370490"/>
    </source>
</evidence>
<feature type="transmembrane region" description="Helical" evidence="6">
    <location>
        <begin position="137"/>
        <end position="158"/>
    </location>
</feature>
<feature type="transmembrane region" description="Helical" evidence="6">
    <location>
        <begin position="492"/>
        <end position="515"/>
    </location>
</feature>
<comment type="subcellular location">
    <subcellularLocation>
        <location evidence="1">Membrane</location>
        <topology evidence="1">Multi-pass membrane protein</topology>
    </subcellularLocation>
</comment>
<dbReference type="InterPro" id="IPR000109">
    <property type="entry name" value="POT_fam"/>
</dbReference>
<gene>
    <name evidence="7" type="ORF">RJ641_015193</name>
</gene>
<dbReference type="Proteomes" id="UP001370490">
    <property type="component" value="Unassembled WGS sequence"/>
</dbReference>
<dbReference type="GO" id="GO:0022857">
    <property type="term" value="F:transmembrane transporter activity"/>
    <property type="evidence" value="ECO:0007669"/>
    <property type="project" value="InterPro"/>
</dbReference>
<dbReference type="Pfam" id="PF00854">
    <property type="entry name" value="PTR2"/>
    <property type="match status" value="1"/>
</dbReference>
<reference evidence="7 8" key="1">
    <citation type="submission" date="2023-12" db="EMBL/GenBank/DDBJ databases">
        <title>A high-quality genome assembly for Dillenia turbinata (Dilleniales).</title>
        <authorList>
            <person name="Chanderbali A."/>
        </authorList>
    </citation>
    <scope>NUCLEOTIDE SEQUENCE [LARGE SCALE GENOMIC DNA]</scope>
    <source>
        <strain evidence="7">LSX21</strain>
        <tissue evidence="7">Leaf</tissue>
    </source>
</reference>
<evidence type="ECO:0000256" key="1">
    <source>
        <dbReference type="ARBA" id="ARBA00004141"/>
    </source>
</evidence>